<keyword evidence="1 3" id="KW-0547">Nucleotide-binding</keyword>
<gene>
    <name evidence="6" type="ORF">DC041_0004315</name>
</gene>
<proteinExistence type="inferred from homology"/>
<comment type="similarity">
    <text evidence="3">Belongs to the TRAFAC class myosin-kinesin ATPase superfamily. Kinesin family.</text>
</comment>
<dbReference type="InterPro" id="IPR001752">
    <property type="entry name" value="Kinesin_motor_dom"/>
</dbReference>
<dbReference type="InterPro" id="IPR036961">
    <property type="entry name" value="Kinesin_motor_dom_sf"/>
</dbReference>
<reference evidence="6 7" key="1">
    <citation type="journal article" date="2019" name="PLoS Pathog.">
        <title>Genome sequence of the bovine parasite Schistosoma bovis Tanzania.</title>
        <authorList>
            <person name="Oey H."/>
            <person name="Zakrzewski M."/>
            <person name="Gobert G."/>
            <person name="Gravermann K."/>
            <person name="Stoye J."/>
            <person name="Jones M."/>
            <person name="Mcmanus D."/>
            <person name="Krause L."/>
        </authorList>
    </citation>
    <scope>NUCLEOTIDE SEQUENCE [LARGE SCALE GENOMIC DNA]</scope>
    <source>
        <strain evidence="6 7">TAN1997</strain>
    </source>
</reference>
<dbReference type="PANTHER" id="PTHR47117">
    <property type="entry name" value="STAR-RELATED LIPID TRANSFER PROTEIN 9"/>
    <property type="match status" value="1"/>
</dbReference>
<dbReference type="SUPFAM" id="SSF52540">
    <property type="entry name" value="P-loop containing nucleoside triphosphate hydrolases"/>
    <property type="match status" value="1"/>
</dbReference>
<dbReference type="GO" id="GO:0003777">
    <property type="term" value="F:microtubule motor activity"/>
    <property type="evidence" value="ECO:0007669"/>
    <property type="project" value="InterPro"/>
</dbReference>
<evidence type="ECO:0000313" key="7">
    <source>
        <dbReference type="Proteomes" id="UP000290809"/>
    </source>
</evidence>
<organism evidence="6 7">
    <name type="scientific">Schistosoma bovis</name>
    <name type="common">Blood fluke</name>
    <dbReference type="NCBI Taxonomy" id="6184"/>
    <lineage>
        <taxon>Eukaryota</taxon>
        <taxon>Metazoa</taxon>
        <taxon>Spiralia</taxon>
        <taxon>Lophotrochozoa</taxon>
        <taxon>Platyhelminthes</taxon>
        <taxon>Trematoda</taxon>
        <taxon>Digenea</taxon>
        <taxon>Strigeidida</taxon>
        <taxon>Schistosomatoidea</taxon>
        <taxon>Schistosomatidae</taxon>
        <taxon>Schistosoma</taxon>
    </lineage>
</organism>
<sequence length="902" mass="102940">ELNENPKHYITIKENEIILINNGEIGCSLVADHRVRTRVFPLDHIFGSVGQRNPDNDSQASIYNHIGKPAVDSVKDGYNCSLFAYGMTGTGKTHTIFGSEDDPGLIPRICEALLNHIKVNQNVHRKYELKISFVEIYNEKIHDLLNNTKEQSSMRIREHPDDGPYVEGLTQATLTDVKTLRTVIGKSIKNSERVHNLNDSKRFNEGRKINLSLSCLSTVIGKLAERNSIFTNDSELAAHSSQSTLNSTRSSHHSSTHYSSSFHIPYRNSKLTWLLRDSLGGNSHTTMIATISPSYKHYNETLNTLRYAQQAKLIKNAPKVNEDSCTTYIKQLLNEISTLKQRLYEKDYCTVGRMQNQAFSNNLNESSDFKELTLQCKSAKYQENNIDILTTSYRKYVQPYKTQNSDDKMIYSQKFNGHDHQHSDQQQHTCQQLYDSQSSLTVDQSTQTIQVEEYEKTCFDCLHRVELLNFFCNRMNRFPSKETMEQHDRCATTIHLTNLPESLLNSGIASNTSTNLHISNYPNLLDRDPVYHKSTANYQDGQNRSNENDETDEMLLKARSMSAGDTGSENYEEKENTRDHFNFDLSKELSKIFALKQDFSEGKKAIQKFQSLSVPTSTPKQISKVNELRMRRKLFLSKLRNVSYSWRMSAKKRSKFTDKFSKWMNFDSNPKQRIKNTVSKTFEGKNSTSMFPCNHYHLTKISKCTNLNSSIKSSELTASLLSSTDLRLTHSPELTKGQNEYDVKNVEHKSYIKLDPSSLTTPNLATTACFSSPSSDKTTISDLQDNSATSEQVVTFNKSHINIQPAQNRKTYEFNDSTDISLNLNDSLEEFDGSDTSFDLTTSIEVNKNDGFYSVQPSDIQRTFNTSLSSPSSIRDFSGPSWSMLLTDSKETSIWHKLFWMI</sequence>
<dbReference type="EMBL" id="QMKO01001445">
    <property type="protein sequence ID" value="RTG90422.1"/>
    <property type="molecule type" value="Genomic_DNA"/>
</dbReference>
<dbReference type="STRING" id="6184.A0A430QRV3"/>
<evidence type="ECO:0000256" key="4">
    <source>
        <dbReference type="SAM" id="MobiDB-lite"/>
    </source>
</evidence>
<evidence type="ECO:0000259" key="5">
    <source>
        <dbReference type="PROSITE" id="PS50067"/>
    </source>
</evidence>
<name>A0A430QRV3_SCHBO</name>
<dbReference type="Gene3D" id="3.40.850.10">
    <property type="entry name" value="Kinesin motor domain"/>
    <property type="match status" value="2"/>
</dbReference>
<dbReference type="PRINTS" id="PR00380">
    <property type="entry name" value="KINESINHEAVY"/>
</dbReference>
<keyword evidence="3" id="KW-0505">Motor protein</keyword>
<dbReference type="PROSITE" id="PS50067">
    <property type="entry name" value="KINESIN_MOTOR_2"/>
    <property type="match status" value="1"/>
</dbReference>
<dbReference type="GO" id="GO:0007018">
    <property type="term" value="P:microtubule-based movement"/>
    <property type="evidence" value="ECO:0007669"/>
    <property type="project" value="InterPro"/>
</dbReference>
<feature type="non-terminal residue" evidence="6">
    <location>
        <position position="1"/>
    </location>
</feature>
<evidence type="ECO:0000313" key="6">
    <source>
        <dbReference type="EMBL" id="RTG90422.1"/>
    </source>
</evidence>
<keyword evidence="7" id="KW-1185">Reference proteome</keyword>
<feature type="domain" description="Kinesin motor" evidence="5">
    <location>
        <begin position="1"/>
        <end position="314"/>
    </location>
</feature>
<evidence type="ECO:0000256" key="3">
    <source>
        <dbReference type="PROSITE-ProRule" id="PRU00283"/>
    </source>
</evidence>
<dbReference type="Pfam" id="PF00225">
    <property type="entry name" value="Kinesin"/>
    <property type="match status" value="2"/>
</dbReference>
<accession>A0A430QRV3</accession>
<dbReference type="SMART" id="SM00129">
    <property type="entry name" value="KISc"/>
    <property type="match status" value="1"/>
</dbReference>
<evidence type="ECO:0000256" key="2">
    <source>
        <dbReference type="ARBA" id="ARBA00022840"/>
    </source>
</evidence>
<evidence type="ECO:0000256" key="1">
    <source>
        <dbReference type="ARBA" id="ARBA00022741"/>
    </source>
</evidence>
<protein>
    <submittedName>
        <fullName evidence="6">Kinesin family member 13</fullName>
    </submittedName>
</protein>
<dbReference type="GO" id="GO:0008017">
    <property type="term" value="F:microtubule binding"/>
    <property type="evidence" value="ECO:0007669"/>
    <property type="project" value="InterPro"/>
</dbReference>
<dbReference type="InterPro" id="IPR027417">
    <property type="entry name" value="P-loop_NTPase"/>
</dbReference>
<dbReference type="Proteomes" id="UP000290809">
    <property type="component" value="Unassembled WGS sequence"/>
</dbReference>
<dbReference type="GO" id="GO:0005524">
    <property type="term" value="F:ATP binding"/>
    <property type="evidence" value="ECO:0007669"/>
    <property type="project" value="UniProtKB-UniRule"/>
</dbReference>
<feature type="binding site" evidence="3">
    <location>
        <begin position="86"/>
        <end position="93"/>
    </location>
    <ligand>
        <name>ATP</name>
        <dbReference type="ChEBI" id="CHEBI:30616"/>
    </ligand>
</feature>
<feature type="region of interest" description="Disordered" evidence="4">
    <location>
        <begin position="241"/>
        <end position="260"/>
    </location>
</feature>
<keyword evidence="2 3" id="KW-0067">ATP-binding</keyword>
<comment type="caution">
    <text evidence="6">The sequence shown here is derived from an EMBL/GenBank/DDBJ whole genome shotgun (WGS) entry which is preliminary data.</text>
</comment>
<dbReference type="AlphaFoldDB" id="A0A430QRV3"/>